<organism evidence="1 2">
    <name type="scientific">Alicyclobacillus acidoterrestris (strain ATCC 49025 / DSM 3922 / CIP 106132 / NCIMB 13137 / GD3B)</name>
    <dbReference type="NCBI Taxonomy" id="1356854"/>
    <lineage>
        <taxon>Bacteria</taxon>
        <taxon>Bacillati</taxon>
        <taxon>Bacillota</taxon>
        <taxon>Bacilli</taxon>
        <taxon>Bacillales</taxon>
        <taxon>Alicyclobacillaceae</taxon>
        <taxon>Alicyclobacillus</taxon>
    </lineage>
</organism>
<protein>
    <submittedName>
        <fullName evidence="1">Uncharacterized protein</fullName>
    </submittedName>
</protein>
<accession>A0A9E6ZFE8</accession>
<keyword evidence="2" id="KW-1185">Reference proteome</keyword>
<name>T0C159_ALIAG</name>
<dbReference type="eggNOG" id="ENOG502ZH4P">
    <property type="taxonomic scope" value="Bacteria"/>
</dbReference>
<dbReference type="KEGG" id="aaco:K1I37_20740"/>
<dbReference type="RefSeq" id="WP_021296387.1">
    <property type="nucleotide sequence ID" value="NZ_AURB01000128.1"/>
</dbReference>
<dbReference type="Proteomes" id="UP000829401">
    <property type="component" value="Chromosome"/>
</dbReference>
<accession>T0C159</accession>
<reference evidence="2" key="1">
    <citation type="journal article" date="2022" name="G3 (Bethesda)">
        <title>Unveiling the complete genome sequence of Alicyclobacillus acidoterrestris DSM 3922T, a taint-producing strain.</title>
        <authorList>
            <person name="Leonardo I.C."/>
            <person name="Barreto Crespo M.T."/>
            <person name="Gaspar F.B."/>
        </authorList>
    </citation>
    <scope>NUCLEOTIDE SEQUENCE [LARGE SCALE GENOMIC DNA]</scope>
    <source>
        <strain evidence="2">DSM 3922</strain>
    </source>
</reference>
<evidence type="ECO:0000313" key="1">
    <source>
        <dbReference type="EMBL" id="UNO48975.1"/>
    </source>
</evidence>
<dbReference type="AlphaFoldDB" id="T0C159"/>
<sequence length="149" mass="17825">MKPEELMEPRTLTRKEYQRMRAKHRQRRHRRRRSRIRRLRILKSLRSLRFWLRVVMGLFVLLCVAFWARFAFVYDIPSVARPDLPQGITAYVTVKPWWFGPPVFDLRQYVPGDIDGAPVADPSQMFLMNLGKYTAVVEHPQFIWALRKG</sequence>
<evidence type="ECO:0000313" key="2">
    <source>
        <dbReference type="Proteomes" id="UP000829401"/>
    </source>
</evidence>
<gene>
    <name evidence="1" type="ORF">K1I37_20740</name>
</gene>
<dbReference type="OrthoDB" id="2991127at2"/>
<dbReference type="EMBL" id="CP080467">
    <property type="protein sequence ID" value="UNO48975.1"/>
    <property type="molecule type" value="Genomic_DNA"/>
</dbReference>
<proteinExistence type="predicted"/>
<dbReference type="STRING" id="1356854.N007_06750"/>